<evidence type="ECO:0000313" key="2">
    <source>
        <dbReference type="Proteomes" id="UP000051530"/>
    </source>
</evidence>
<keyword evidence="2" id="KW-1185">Reference proteome</keyword>
<accession>A0A0R0LUA4</accession>
<comment type="caution">
    <text evidence="1">The sequence shown here is derived from an EMBL/GenBank/DDBJ whole genome shotgun (WGS) entry which is preliminary data.</text>
</comment>
<dbReference type="AlphaFoldDB" id="A0A0R0LUA4"/>
<name>A0A0R0LUA4_9MICR</name>
<organism evidence="1 2">
    <name type="scientific">Pseudoloma neurophilia</name>
    <dbReference type="NCBI Taxonomy" id="146866"/>
    <lineage>
        <taxon>Eukaryota</taxon>
        <taxon>Fungi</taxon>
        <taxon>Fungi incertae sedis</taxon>
        <taxon>Microsporidia</taxon>
        <taxon>Pseudoloma</taxon>
    </lineage>
</organism>
<proteinExistence type="predicted"/>
<protein>
    <submittedName>
        <fullName evidence="1">Uncharacterized protein</fullName>
    </submittedName>
</protein>
<dbReference type="Proteomes" id="UP000051530">
    <property type="component" value="Unassembled WGS sequence"/>
</dbReference>
<reference evidence="1 2" key="1">
    <citation type="submission" date="2015-07" db="EMBL/GenBank/DDBJ databases">
        <title>The genome of Pseudoloma neurophilia, a relevant intracellular parasite of the zebrafish.</title>
        <authorList>
            <person name="Ndikumana S."/>
            <person name="Pelin A."/>
            <person name="Sanders J."/>
            <person name="Corradi N."/>
        </authorList>
    </citation>
    <scope>NUCLEOTIDE SEQUENCE [LARGE SCALE GENOMIC DNA]</scope>
    <source>
        <strain evidence="1 2">MK1</strain>
    </source>
</reference>
<gene>
    <name evidence="1" type="ORF">M153_17880002471</name>
</gene>
<dbReference type="VEuPathDB" id="MicrosporidiaDB:M153_17880002471"/>
<feature type="non-terminal residue" evidence="1">
    <location>
        <position position="1"/>
    </location>
</feature>
<evidence type="ECO:0000313" key="1">
    <source>
        <dbReference type="EMBL" id="KRH93004.1"/>
    </source>
</evidence>
<dbReference type="EMBL" id="LGUB01000538">
    <property type="protein sequence ID" value="KRH93004.1"/>
    <property type="molecule type" value="Genomic_DNA"/>
</dbReference>
<sequence length="55" mass="6711">ILGRFGISCLPNCYQFFYRFYCSSLHFYCLSTRQIYKPDKKNLFHNNLINQAIFY</sequence>